<protein>
    <submittedName>
        <fullName evidence="7">Amino acid transporter</fullName>
    </submittedName>
</protein>
<dbReference type="Proteomes" id="UP000265614">
    <property type="component" value="Unassembled WGS sequence"/>
</dbReference>
<name>A0A3A3Z127_9ACTN</name>
<feature type="transmembrane region" description="Helical" evidence="6">
    <location>
        <begin position="145"/>
        <end position="169"/>
    </location>
</feature>
<dbReference type="OrthoDB" id="5638726at2"/>
<evidence type="ECO:0000313" key="8">
    <source>
        <dbReference type="Proteomes" id="UP000265614"/>
    </source>
</evidence>
<sequence length="201" mass="20840">MLSAASGLALGLSLIVAIGAQNAFVLRQGLRGEHVAAVVAVCAVSDAVLIAAGVAGTGALLERLPWFVPVVRWGGGAFLLGYALLAARRALRPSGALRVEGASARQGLRAVLATCLALTWLNPHVYLDTVVLLGSVAGGHEERRWWFGAGAVLGSVVWFTALGAGARLLRPLFARPRAWQVLDGGIAVVMVLIAVSLVRHA</sequence>
<evidence type="ECO:0000313" key="7">
    <source>
        <dbReference type="EMBL" id="RJK96126.1"/>
    </source>
</evidence>
<feature type="transmembrane region" description="Helical" evidence="6">
    <location>
        <begin position="66"/>
        <end position="87"/>
    </location>
</feature>
<dbReference type="GO" id="GO:0015171">
    <property type="term" value="F:amino acid transmembrane transporter activity"/>
    <property type="evidence" value="ECO:0007669"/>
    <property type="project" value="TreeGrafter"/>
</dbReference>
<evidence type="ECO:0000256" key="2">
    <source>
        <dbReference type="ARBA" id="ARBA00022475"/>
    </source>
</evidence>
<feature type="transmembrane region" description="Helical" evidence="6">
    <location>
        <begin position="37"/>
        <end position="60"/>
    </location>
</feature>
<dbReference type="PANTHER" id="PTHR30086:SF20">
    <property type="entry name" value="ARGININE EXPORTER PROTEIN ARGO-RELATED"/>
    <property type="match status" value="1"/>
</dbReference>
<dbReference type="GO" id="GO:0005886">
    <property type="term" value="C:plasma membrane"/>
    <property type="evidence" value="ECO:0007669"/>
    <property type="project" value="UniProtKB-SubCell"/>
</dbReference>
<keyword evidence="8" id="KW-1185">Reference proteome</keyword>
<reference evidence="7 8" key="1">
    <citation type="submission" date="2018-09" db="EMBL/GenBank/DDBJ databases">
        <title>YIM 75000 draft genome.</title>
        <authorList>
            <person name="Tang S."/>
            <person name="Feng Y."/>
        </authorList>
    </citation>
    <scope>NUCLEOTIDE SEQUENCE [LARGE SCALE GENOMIC DNA]</scope>
    <source>
        <strain evidence="7 8">YIM 75000</strain>
    </source>
</reference>
<evidence type="ECO:0000256" key="3">
    <source>
        <dbReference type="ARBA" id="ARBA00022692"/>
    </source>
</evidence>
<feature type="transmembrane region" description="Helical" evidence="6">
    <location>
        <begin position="6"/>
        <end position="25"/>
    </location>
</feature>
<dbReference type="PANTHER" id="PTHR30086">
    <property type="entry name" value="ARGININE EXPORTER PROTEIN ARGO"/>
    <property type="match status" value="1"/>
</dbReference>
<dbReference type="AlphaFoldDB" id="A0A3A3Z127"/>
<proteinExistence type="predicted"/>
<gene>
    <name evidence="7" type="ORF">D5H78_10225</name>
</gene>
<evidence type="ECO:0000256" key="6">
    <source>
        <dbReference type="SAM" id="Phobius"/>
    </source>
</evidence>
<comment type="caution">
    <text evidence="7">The sequence shown here is derived from an EMBL/GenBank/DDBJ whole genome shotgun (WGS) entry which is preliminary data.</text>
</comment>
<keyword evidence="3 6" id="KW-0812">Transmembrane</keyword>
<feature type="transmembrane region" description="Helical" evidence="6">
    <location>
        <begin position="107"/>
        <end position="125"/>
    </location>
</feature>
<accession>A0A3A3Z127</accession>
<evidence type="ECO:0000256" key="5">
    <source>
        <dbReference type="ARBA" id="ARBA00023136"/>
    </source>
</evidence>
<comment type="subcellular location">
    <subcellularLocation>
        <location evidence="1">Cell membrane</location>
        <topology evidence="1">Multi-pass membrane protein</topology>
    </subcellularLocation>
</comment>
<dbReference type="InterPro" id="IPR001123">
    <property type="entry name" value="LeuE-type"/>
</dbReference>
<feature type="transmembrane region" description="Helical" evidence="6">
    <location>
        <begin position="181"/>
        <end position="198"/>
    </location>
</feature>
<dbReference type="Pfam" id="PF01810">
    <property type="entry name" value="LysE"/>
    <property type="match status" value="1"/>
</dbReference>
<evidence type="ECO:0000256" key="1">
    <source>
        <dbReference type="ARBA" id="ARBA00004651"/>
    </source>
</evidence>
<dbReference type="EMBL" id="QZEZ01000004">
    <property type="protein sequence ID" value="RJK96126.1"/>
    <property type="molecule type" value="Genomic_DNA"/>
</dbReference>
<keyword evidence="5 6" id="KW-0472">Membrane</keyword>
<evidence type="ECO:0000256" key="4">
    <source>
        <dbReference type="ARBA" id="ARBA00022989"/>
    </source>
</evidence>
<keyword evidence="2" id="KW-1003">Cell membrane</keyword>
<organism evidence="7 8">
    <name type="scientific">Vallicoccus soli</name>
    <dbReference type="NCBI Taxonomy" id="2339232"/>
    <lineage>
        <taxon>Bacteria</taxon>
        <taxon>Bacillati</taxon>
        <taxon>Actinomycetota</taxon>
        <taxon>Actinomycetes</taxon>
        <taxon>Motilibacterales</taxon>
        <taxon>Vallicoccaceae</taxon>
        <taxon>Vallicoccus</taxon>
    </lineage>
</organism>
<keyword evidence="4 6" id="KW-1133">Transmembrane helix</keyword>